<dbReference type="CDD" id="cd03444">
    <property type="entry name" value="Thioesterase_II_repeat1"/>
    <property type="match status" value="1"/>
</dbReference>
<dbReference type="PANTHER" id="PTHR11066">
    <property type="entry name" value="ACYL-COA THIOESTERASE"/>
    <property type="match status" value="1"/>
</dbReference>
<dbReference type="InterPro" id="IPR049449">
    <property type="entry name" value="TesB_ACOT8-like_N"/>
</dbReference>
<dbReference type="Pfam" id="PF13622">
    <property type="entry name" value="4HBT_3"/>
    <property type="match status" value="1"/>
</dbReference>
<comment type="caution">
    <text evidence="5">The sequence shown here is derived from an EMBL/GenBank/DDBJ whole genome shotgun (WGS) entry which is preliminary data.</text>
</comment>
<dbReference type="Proteomes" id="UP001553715">
    <property type="component" value="Unassembled WGS sequence"/>
</dbReference>
<gene>
    <name evidence="5" type="ORF">AB0301_01925</name>
</gene>
<dbReference type="Gene3D" id="2.40.160.210">
    <property type="entry name" value="Acyl-CoA thioesterase, double hotdog domain"/>
    <property type="match status" value="1"/>
</dbReference>
<dbReference type="Pfam" id="PF02551">
    <property type="entry name" value="Acyl_CoA_thio"/>
    <property type="match status" value="1"/>
</dbReference>
<dbReference type="CDD" id="cd03445">
    <property type="entry name" value="Thioesterase_II_repeat2"/>
    <property type="match status" value="1"/>
</dbReference>
<dbReference type="RefSeq" id="WP_366232177.1">
    <property type="nucleotide sequence ID" value="NZ_JBFBMH010000002.1"/>
</dbReference>
<evidence type="ECO:0000256" key="2">
    <source>
        <dbReference type="ARBA" id="ARBA00022801"/>
    </source>
</evidence>
<dbReference type="InterPro" id="IPR042171">
    <property type="entry name" value="Acyl-CoA_hotdog"/>
</dbReference>
<dbReference type="PANTHER" id="PTHR11066:SF34">
    <property type="entry name" value="ACYL-COENZYME A THIOESTERASE 8"/>
    <property type="match status" value="1"/>
</dbReference>
<feature type="domain" description="Acyl-CoA thioesterase 2 C-terminal" evidence="3">
    <location>
        <begin position="178"/>
        <end position="281"/>
    </location>
</feature>
<feature type="domain" description="Acyl-CoA thioesterase-like N-terminal HotDog" evidence="4">
    <location>
        <begin position="31"/>
        <end position="109"/>
    </location>
</feature>
<sequence>MNDIASVLGILDLEKLNENRFRGPSLRHHAAAARLYGGHLLAQALFAAGRTVSSGFLPHSMHAYFLRAGNFDSPIIYEVEHRSEGRAFAARQVIAWQGDELLLEMLVSFSVRLDEAPFQRDTPTPTRPDELRSLQEVLTPYAEELDGWWVRERPFEMRYATTPPRLAVDTPVDTADRTPEVWLRAAGTVPDDALIHCCLLAYASDSSILDAILLRYPDALTRGSAGVTSLDHSIWFHQRPDVSEWLLYTPSTPGGTSRRGMAIGHFYGESGLIATVAQEGLLRRT</sequence>
<organism evidence="5 6">
    <name type="scientific">Microbacterium profundi</name>
    <dbReference type="NCBI Taxonomy" id="450380"/>
    <lineage>
        <taxon>Bacteria</taxon>
        <taxon>Bacillati</taxon>
        <taxon>Actinomycetota</taxon>
        <taxon>Actinomycetes</taxon>
        <taxon>Micrococcales</taxon>
        <taxon>Microbacteriaceae</taxon>
        <taxon>Microbacterium</taxon>
    </lineage>
</organism>
<dbReference type="EMBL" id="JBFBMH010000002">
    <property type="protein sequence ID" value="MEW1973831.1"/>
    <property type="molecule type" value="Genomic_DNA"/>
</dbReference>
<comment type="similarity">
    <text evidence="1">Belongs to the C/M/P thioester hydrolase family.</text>
</comment>
<name>A0ABV3LD57_9MICO</name>
<protein>
    <submittedName>
        <fullName evidence="5">Acyl-CoA thioesterase domain-containing protein</fullName>
    </submittedName>
</protein>
<evidence type="ECO:0000313" key="5">
    <source>
        <dbReference type="EMBL" id="MEW1973831.1"/>
    </source>
</evidence>
<keyword evidence="2" id="KW-0378">Hydrolase</keyword>
<keyword evidence="6" id="KW-1185">Reference proteome</keyword>
<proteinExistence type="inferred from homology"/>
<evidence type="ECO:0000313" key="6">
    <source>
        <dbReference type="Proteomes" id="UP001553715"/>
    </source>
</evidence>
<evidence type="ECO:0000259" key="3">
    <source>
        <dbReference type="Pfam" id="PF02551"/>
    </source>
</evidence>
<dbReference type="InterPro" id="IPR003703">
    <property type="entry name" value="Acyl_CoA_thio"/>
</dbReference>
<reference evidence="5 6" key="1">
    <citation type="submission" date="2024-06" db="EMBL/GenBank/DDBJ databases">
        <title>The Natural Products Discovery Center: Release of the First 8490 Sequenced Strains for Exploring Actinobacteria Biosynthetic Diversity.</title>
        <authorList>
            <person name="Kalkreuter E."/>
            <person name="Kautsar S.A."/>
            <person name="Yang D."/>
            <person name="Bader C.D."/>
            <person name="Teijaro C.N."/>
            <person name="Fluegel L."/>
            <person name="Davis C.M."/>
            <person name="Simpson J.R."/>
            <person name="Lauterbach L."/>
            <person name="Steele A.D."/>
            <person name="Gui C."/>
            <person name="Meng S."/>
            <person name="Li G."/>
            <person name="Viehrig K."/>
            <person name="Ye F."/>
            <person name="Su P."/>
            <person name="Kiefer A.F."/>
            <person name="Nichols A."/>
            <person name="Cepeda A.J."/>
            <person name="Yan W."/>
            <person name="Fan B."/>
            <person name="Jiang Y."/>
            <person name="Adhikari A."/>
            <person name="Zheng C.-J."/>
            <person name="Schuster L."/>
            <person name="Cowan T.M."/>
            <person name="Smanski M.J."/>
            <person name="Chevrette M.G."/>
            <person name="De Carvalho L.P.S."/>
            <person name="Shen B."/>
        </authorList>
    </citation>
    <scope>NUCLEOTIDE SEQUENCE [LARGE SCALE GENOMIC DNA]</scope>
    <source>
        <strain evidence="5 6">NPDC077434</strain>
    </source>
</reference>
<dbReference type="SUPFAM" id="SSF54637">
    <property type="entry name" value="Thioesterase/thiol ester dehydrase-isomerase"/>
    <property type="match status" value="2"/>
</dbReference>
<dbReference type="InterPro" id="IPR029069">
    <property type="entry name" value="HotDog_dom_sf"/>
</dbReference>
<dbReference type="InterPro" id="IPR025652">
    <property type="entry name" value="TesB_C"/>
</dbReference>
<accession>A0ABV3LD57</accession>
<evidence type="ECO:0000259" key="4">
    <source>
        <dbReference type="Pfam" id="PF13622"/>
    </source>
</evidence>
<evidence type="ECO:0000256" key="1">
    <source>
        <dbReference type="ARBA" id="ARBA00006538"/>
    </source>
</evidence>